<evidence type="ECO:0000256" key="3">
    <source>
        <dbReference type="SAM" id="MobiDB-lite"/>
    </source>
</evidence>
<evidence type="ECO:0000313" key="5">
    <source>
        <dbReference type="EMBL" id="KAL3621001.1"/>
    </source>
</evidence>
<feature type="domain" description="K Homology" evidence="4">
    <location>
        <begin position="457"/>
        <end position="527"/>
    </location>
</feature>
<feature type="region of interest" description="Disordered" evidence="3">
    <location>
        <begin position="1"/>
        <end position="20"/>
    </location>
</feature>
<keyword evidence="1" id="KW-0677">Repeat</keyword>
<accession>A0ABD3BV71</accession>
<gene>
    <name evidence="5" type="ORF">CASFOL_035913</name>
</gene>
<dbReference type="EMBL" id="JAVIJP010000066">
    <property type="protein sequence ID" value="KAL3621001.1"/>
    <property type="molecule type" value="Genomic_DNA"/>
</dbReference>
<feature type="domain" description="K Homology" evidence="4">
    <location>
        <begin position="43"/>
        <end position="137"/>
    </location>
</feature>
<dbReference type="Gene3D" id="3.30.1370.10">
    <property type="entry name" value="K Homology domain, type 1"/>
    <property type="match status" value="3"/>
</dbReference>
<organism evidence="5 6">
    <name type="scientific">Castilleja foliolosa</name>
    <dbReference type="NCBI Taxonomy" id="1961234"/>
    <lineage>
        <taxon>Eukaryota</taxon>
        <taxon>Viridiplantae</taxon>
        <taxon>Streptophyta</taxon>
        <taxon>Embryophyta</taxon>
        <taxon>Tracheophyta</taxon>
        <taxon>Spermatophyta</taxon>
        <taxon>Magnoliopsida</taxon>
        <taxon>eudicotyledons</taxon>
        <taxon>Gunneridae</taxon>
        <taxon>Pentapetalae</taxon>
        <taxon>asterids</taxon>
        <taxon>lamiids</taxon>
        <taxon>Lamiales</taxon>
        <taxon>Orobanchaceae</taxon>
        <taxon>Pedicularideae</taxon>
        <taxon>Castillejinae</taxon>
        <taxon>Castilleja</taxon>
    </lineage>
</organism>
<feature type="domain" description="K Homology" evidence="4">
    <location>
        <begin position="147"/>
        <end position="219"/>
    </location>
</feature>
<keyword evidence="2" id="KW-0694">RNA-binding</keyword>
<dbReference type="Proteomes" id="UP001632038">
    <property type="component" value="Unassembled WGS sequence"/>
</dbReference>
<protein>
    <recommendedName>
        <fullName evidence="4">K Homology domain-containing protein</fullName>
    </recommendedName>
</protein>
<feature type="domain" description="K Homology" evidence="4">
    <location>
        <begin position="335"/>
        <end position="411"/>
    </location>
</feature>
<dbReference type="SMART" id="SM00322">
    <property type="entry name" value="KH"/>
    <property type="match status" value="5"/>
</dbReference>
<comment type="caution">
    <text evidence="5">The sequence shown here is derived from an EMBL/GenBank/DDBJ whole genome shotgun (WGS) entry which is preliminary data.</text>
</comment>
<dbReference type="InterPro" id="IPR036612">
    <property type="entry name" value="KH_dom_type_1_sf"/>
</dbReference>
<dbReference type="PANTHER" id="PTHR10288">
    <property type="entry name" value="KH DOMAIN CONTAINING RNA BINDING PROTEIN"/>
    <property type="match status" value="1"/>
</dbReference>
<feature type="domain" description="K Homology" evidence="4">
    <location>
        <begin position="249"/>
        <end position="318"/>
    </location>
</feature>
<dbReference type="InterPro" id="IPR004088">
    <property type="entry name" value="KH_dom_type_1"/>
</dbReference>
<sequence>MAMESYSLFPPVKRQTHPTNTTATMLHHSTKNISAAATKHRPGHVVFRFLCHASRTGSVIGKSGSIVKHIQQLTNSKIWVENPIDPGDEQRVFRVVSSPAIVNRVKLPAENGDEWFEVSAAQEGILRVFERVVEVATEGDSAAGFDGVFSIKLLVSKNQGGAVIGKGGMVVEKIKKETGCRISVFNSDKFSLGIDEIVEIEGSIMSLKKALVMVTGRIQEFPPPVSITNSHVSSHGPTSLGPEKIPNMSRVVFKILCPSEVVGGIIGKAGSIVKDINSKTGAIVCIGPTVAECDKRLITVTAMESVESEYSSAQKATILVFNRSIEAGVEDSRAPFVSAHVLVPVNQVGCLLGKGGSIISEMRKATRTGMWLVGGHQVPKCCASENVEVLQITGEVANVRDALYKVTGKLRDNMLIAYGRENGNSMGTDDNNVYEHRSLTESMDNLQISNRSAAIVTNTTVEIAVLDTVIGSIYGENGSNLLRLRQISGAKVMVHEPRPGTNLISVVISGTPDETQIAQSLLQAFIQE</sequence>
<evidence type="ECO:0000256" key="1">
    <source>
        <dbReference type="ARBA" id="ARBA00022737"/>
    </source>
</evidence>
<reference evidence="6" key="1">
    <citation type="journal article" date="2024" name="IScience">
        <title>Strigolactones Initiate the Formation of Haustorium-like Structures in Castilleja.</title>
        <authorList>
            <person name="Buerger M."/>
            <person name="Peterson D."/>
            <person name="Chory J."/>
        </authorList>
    </citation>
    <scope>NUCLEOTIDE SEQUENCE [LARGE SCALE GENOMIC DNA]</scope>
</reference>
<dbReference type="Pfam" id="PF00013">
    <property type="entry name" value="KH_1"/>
    <property type="match status" value="5"/>
</dbReference>
<name>A0ABD3BV71_9LAMI</name>
<dbReference type="AlphaFoldDB" id="A0ABD3BV71"/>
<dbReference type="GO" id="GO:0003723">
    <property type="term" value="F:RNA binding"/>
    <property type="evidence" value="ECO:0007669"/>
    <property type="project" value="UniProtKB-UniRule"/>
</dbReference>
<dbReference type="Gene3D" id="3.30.310.210">
    <property type="match status" value="1"/>
</dbReference>
<dbReference type="InterPro" id="IPR004087">
    <property type="entry name" value="KH_dom"/>
</dbReference>
<evidence type="ECO:0000313" key="6">
    <source>
        <dbReference type="Proteomes" id="UP001632038"/>
    </source>
</evidence>
<evidence type="ECO:0000259" key="4">
    <source>
        <dbReference type="SMART" id="SM00322"/>
    </source>
</evidence>
<keyword evidence="6" id="KW-1185">Reference proteome</keyword>
<dbReference type="SUPFAM" id="SSF54791">
    <property type="entry name" value="Eukaryotic type KH-domain (KH-domain type I)"/>
    <property type="match status" value="5"/>
</dbReference>
<dbReference type="PROSITE" id="PS50084">
    <property type="entry name" value="KH_TYPE_1"/>
    <property type="match status" value="5"/>
</dbReference>
<evidence type="ECO:0000256" key="2">
    <source>
        <dbReference type="PROSITE-ProRule" id="PRU00117"/>
    </source>
</evidence>
<proteinExistence type="predicted"/>